<gene>
    <name evidence="1" type="ordered locus">Bacsa_1811</name>
</gene>
<protein>
    <submittedName>
        <fullName evidence="1">Uncharacterized protein</fullName>
    </submittedName>
</protein>
<dbReference type="HOGENOM" id="CLU_054550_0_0_10"/>
<dbReference type="EMBL" id="CP002530">
    <property type="protein sequence ID" value="ADY36370.1"/>
    <property type="molecule type" value="Genomic_DNA"/>
</dbReference>
<evidence type="ECO:0000313" key="2">
    <source>
        <dbReference type="Proteomes" id="UP000007486"/>
    </source>
</evidence>
<organism evidence="1 2">
    <name type="scientific">Phocaeicola salanitronis (strain DSM 18170 / JCM 13657 / CCUG 60908 / BL78)</name>
    <name type="common">Bacteroides salanitronis</name>
    <dbReference type="NCBI Taxonomy" id="667015"/>
    <lineage>
        <taxon>Bacteria</taxon>
        <taxon>Pseudomonadati</taxon>
        <taxon>Bacteroidota</taxon>
        <taxon>Bacteroidia</taxon>
        <taxon>Bacteroidales</taxon>
        <taxon>Bacteroidaceae</taxon>
        <taxon>Phocaeicola</taxon>
    </lineage>
</organism>
<keyword evidence="2" id="KW-1185">Reference proteome</keyword>
<dbReference type="eggNOG" id="ENOG5032WDJ">
    <property type="taxonomic scope" value="Bacteria"/>
</dbReference>
<dbReference type="KEGG" id="bsa:Bacsa_1811"/>
<reference evidence="1 2" key="1">
    <citation type="journal article" date="2011" name="Stand. Genomic Sci.">
        <title>Complete genome sequence of Bacteroides salanitronis type strain (BL78).</title>
        <authorList>
            <person name="Gronow S."/>
            <person name="Held B."/>
            <person name="Lucas S."/>
            <person name="Lapidus A."/>
            <person name="Del Rio T.G."/>
            <person name="Nolan M."/>
            <person name="Tice H."/>
            <person name="Deshpande S."/>
            <person name="Cheng J.F."/>
            <person name="Pitluck S."/>
            <person name="Liolios K."/>
            <person name="Pagani I."/>
            <person name="Ivanova N."/>
            <person name="Mavromatis K."/>
            <person name="Pati A."/>
            <person name="Tapia R."/>
            <person name="Han C."/>
            <person name="Goodwin L."/>
            <person name="Chen A."/>
            <person name="Palaniappan K."/>
            <person name="Land M."/>
            <person name="Hauser L."/>
            <person name="Chang Y.J."/>
            <person name="Jeffries C.D."/>
            <person name="Brambilla E.M."/>
            <person name="Rohde M."/>
            <person name="Goker M."/>
            <person name="Detter J.C."/>
            <person name="Woyke T."/>
            <person name="Bristow J."/>
            <person name="Markowitz V."/>
            <person name="Hugenholtz P."/>
            <person name="Kyrpides N.C."/>
            <person name="Klenk H.P."/>
            <person name="Eisen J.A."/>
        </authorList>
    </citation>
    <scope>NUCLEOTIDE SEQUENCE [LARGE SCALE GENOMIC DNA]</scope>
    <source>
        <strain evidence="1 2">DSM 18170</strain>
    </source>
</reference>
<sequence>MTKEEFLNDKNVAGFIQWFSHKLSDFPYSYYNHREKKNWRCSSFYEACEKYNWNKSNWKDTQKKLENFSSRLRESISHANNDACKDVCCDILKWGGVLKGNQTKLEEINNKEGLCSYLIKAKVFLSHDSIGNPEEEIFMNSGFTKIYSLYIDDFIIYDSRAGAALCYMVKLYCEEQKLKELPVPLKFAYGNSRNPKVNRNPNNDTYKFSLLDQGKIHIECNMKANWLLKEVQNAPICEFKDLRSLEAALFMIGYDIPRGK</sequence>
<dbReference type="AlphaFoldDB" id="F0R1R2"/>
<accession>F0R1R2</accession>
<name>F0R1R2_PHOSB</name>
<evidence type="ECO:0000313" key="1">
    <source>
        <dbReference type="EMBL" id="ADY36370.1"/>
    </source>
</evidence>
<dbReference type="OrthoDB" id="1779474at2"/>
<dbReference type="Proteomes" id="UP000007486">
    <property type="component" value="Chromosome"/>
</dbReference>
<proteinExistence type="predicted"/>
<dbReference type="RefSeq" id="WP_013617801.1">
    <property type="nucleotide sequence ID" value="NC_015164.1"/>
</dbReference>